<feature type="region of interest" description="Disordered" evidence="1">
    <location>
        <begin position="1"/>
        <end position="31"/>
    </location>
</feature>
<evidence type="ECO:0000313" key="3">
    <source>
        <dbReference type="Proteomes" id="UP001374584"/>
    </source>
</evidence>
<evidence type="ECO:0000313" key="2">
    <source>
        <dbReference type="EMBL" id="KAK7352254.1"/>
    </source>
</evidence>
<reference evidence="2 3" key="1">
    <citation type="submission" date="2024-01" db="EMBL/GenBank/DDBJ databases">
        <title>The genomes of 5 underutilized Papilionoideae crops provide insights into root nodulation and disease resistanc.</title>
        <authorList>
            <person name="Jiang F."/>
        </authorList>
    </citation>
    <scope>NUCLEOTIDE SEQUENCE [LARGE SCALE GENOMIC DNA]</scope>
    <source>
        <strain evidence="2">JINMINGXINNONG_FW02</strain>
        <tissue evidence="2">Leaves</tissue>
    </source>
</reference>
<organism evidence="2 3">
    <name type="scientific">Phaseolus coccineus</name>
    <name type="common">Scarlet runner bean</name>
    <name type="synonym">Phaseolus multiflorus</name>
    <dbReference type="NCBI Taxonomy" id="3886"/>
    <lineage>
        <taxon>Eukaryota</taxon>
        <taxon>Viridiplantae</taxon>
        <taxon>Streptophyta</taxon>
        <taxon>Embryophyta</taxon>
        <taxon>Tracheophyta</taxon>
        <taxon>Spermatophyta</taxon>
        <taxon>Magnoliopsida</taxon>
        <taxon>eudicotyledons</taxon>
        <taxon>Gunneridae</taxon>
        <taxon>Pentapetalae</taxon>
        <taxon>rosids</taxon>
        <taxon>fabids</taxon>
        <taxon>Fabales</taxon>
        <taxon>Fabaceae</taxon>
        <taxon>Papilionoideae</taxon>
        <taxon>50 kb inversion clade</taxon>
        <taxon>NPAAA clade</taxon>
        <taxon>indigoferoid/millettioid clade</taxon>
        <taxon>Phaseoleae</taxon>
        <taxon>Phaseolus</taxon>
    </lineage>
</organism>
<name>A0AAN9MG78_PHACN</name>
<accession>A0AAN9MG78</accession>
<evidence type="ECO:0000256" key="1">
    <source>
        <dbReference type="SAM" id="MobiDB-lite"/>
    </source>
</evidence>
<feature type="compositionally biased region" description="Polar residues" evidence="1">
    <location>
        <begin position="1"/>
        <end position="30"/>
    </location>
</feature>
<keyword evidence="3" id="KW-1185">Reference proteome</keyword>
<gene>
    <name evidence="2" type="ORF">VNO80_17673</name>
</gene>
<protein>
    <submittedName>
        <fullName evidence="2">Uncharacterized protein</fullName>
    </submittedName>
</protein>
<proteinExistence type="predicted"/>
<dbReference type="EMBL" id="JAYMYR010000007">
    <property type="protein sequence ID" value="KAK7352254.1"/>
    <property type="molecule type" value="Genomic_DNA"/>
</dbReference>
<sequence>MEGPSHSTPTRIPPFNSITDNKTPPTQLASHHSHLDSIFLPLYPHSHRHPRHLPNKKDKRHTRSTVVGVVLSYTEPHSKDSGCHCKREEALRLESDTVSDSNASLWGLIIVRRSRPRTVW</sequence>
<dbReference type="Proteomes" id="UP001374584">
    <property type="component" value="Unassembled WGS sequence"/>
</dbReference>
<comment type="caution">
    <text evidence="2">The sequence shown here is derived from an EMBL/GenBank/DDBJ whole genome shotgun (WGS) entry which is preliminary data.</text>
</comment>
<dbReference type="AlphaFoldDB" id="A0AAN9MG78"/>